<proteinExistence type="inferred from homology"/>
<dbReference type="PANTHER" id="PTHR43667">
    <property type="entry name" value="CYCLOPROPANE-FATTY-ACYL-PHOSPHOLIPID SYNTHASE"/>
    <property type="match status" value="1"/>
</dbReference>
<keyword evidence="5" id="KW-0443">Lipid metabolism</keyword>
<dbReference type="SUPFAM" id="SSF53335">
    <property type="entry name" value="S-adenosyl-L-methionine-dependent methyltransferases"/>
    <property type="match status" value="1"/>
</dbReference>
<dbReference type="PIRSF" id="PIRSF003085">
    <property type="entry name" value="CMAS"/>
    <property type="match status" value="1"/>
</dbReference>
<dbReference type="OrthoDB" id="8300214at2759"/>
<dbReference type="Proteomes" id="UP000025227">
    <property type="component" value="Unplaced"/>
</dbReference>
<dbReference type="GO" id="GO:0008168">
    <property type="term" value="F:methyltransferase activity"/>
    <property type="evidence" value="ECO:0007669"/>
    <property type="project" value="UniProtKB-KW"/>
</dbReference>
<keyword evidence="2" id="KW-0489">Methyltransferase</keyword>
<dbReference type="WBParaSite" id="HCON_00037970-00001">
    <property type="protein sequence ID" value="HCON_00037970-00001"/>
    <property type="gene ID" value="HCON_00037970"/>
</dbReference>
<dbReference type="InterPro" id="IPR029063">
    <property type="entry name" value="SAM-dependent_MTases_sf"/>
</dbReference>
<protein>
    <submittedName>
        <fullName evidence="7">Cyclopropane-fatty-acyl-phospholipid synthase</fullName>
    </submittedName>
</protein>
<dbReference type="GO" id="GO:0008610">
    <property type="term" value="P:lipid biosynthetic process"/>
    <property type="evidence" value="ECO:0007669"/>
    <property type="project" value="InterPro"/>
</dbReference>
<dbReference type="GO" id="GO:0032259">
    <property type="term" value="P:methylation"/>
    <property type="evidence" value="ECO:0007669"/>
    <property type="project" value="UniProtKB-KW"/>
</dbReference>
<dbReference type="CDD" id="cd02440">
    <property type="entry name" value="AdoMet_MTases"/>
    <property type="match status" value="1"/>
</dbReference>
<dbReference type="PANTHER" id="PTHR43667:SF2">
    <property type="entry name" value="FATTY ACID C-METHYL TRANSFERASE"/>
    <property type="match status" value="1"/>
</dbReference>
<sequence>MGTVKKSTSFFYSLIARNVCLPFITRFLGSILEKSSEKLKLCVTSMGDEVEFEGREKENNNVSANPVIMFIHNPIHFCWLMILDEKMGLGEAYMAGDWTADPNPTEFLKLLIRAKKQSRTKPRRTPSLLAKLSKFVSDGILTVIRRMVTTYRYIQHRIRDNTLTQSAKNIEDHYDLGNDMFRMFLDPSMTYSCALFEEPIKPVDEVDFRILEEAQNRKMDRLIGLLDLKTSDRILEVGCGWGSCAIRAVKKTQCNWTGITISHEQLEWAKRLAAEANLENNITFKYQDYRLTTGQYDKVISVEMIEAVGQAFLPQYFQVLSDRLLPGGIAVLQGIICPDAYYDRYCRSSDFIKKYIFPGGHMPSIGAIKSALPADLTLGEMKHIGRHYAATLDHWYSAWMKNEKDILALGYSESFHRRWQYYFCLCSALFANDHIDTIQFTLTKAL</sequence>
<dbReference type="OMA" id="LWEFYLC"/>
<evidence type="ECO:0000256" key="2">
    <source>
        <dbReference type="ARBA" id="ARBA00022603"/>
    </source>
</evidence>
<dbReference type="InterPro" id="IPR003333">
    <property type="entry name" value="CMAS"/>
</dbReference>
<dbReference type="AlphaFoldDB" id="A0A7I4Y1A1"/>
<evidence type="ECO:0000256" key="1">
    <source>
        <dbReference type="ARBA" id="ARBA00010815"/>
    </source>
</evidence>
<evidence type="ECO:0000256" key="4">
    <source>
        <dbReference type="ARBA" id="ARBA00022691"/>
    </source>
</evidence>
<dbReference type="Pfam" id="PF02353">
    <property type="entry name" value="CMAS"/>
    <property type="match status" value="1"/>
</dbReference>
<dbReference type="InterPro" id="IPR050723">
    <property type="entry name" value="CFA/CMAS"/>
</dbReference>
<name>A0A7I4Y1A1_HAECO</name>
<keyword evidence="6" id="KW-1185">Reference proteome</keyword>
<reference evidence="7" key="1">
    <citation type="submission" date="2020-12" db="UniProtKB">
        <authorList>
            <consortium name="WormBaseParasite"/>
        </authorList>
    </citation>
    <scope>IDENTIFICATION</scope>
    <source>
        <strain evidence="7">MHco3</strain>
    </source>
</reference>
<keyword evidence="4" id="KW-0949">S-adenosyl-L-methionine</keyword>
<organism evidence="6 7">
    <name type="scientific">Haemonchus contortus</name>
    <name type="common">Barber pole worm</name>
    <dbReference type="NCBI Taxonomy" id="6289"/>
    <lineage>
        <taxon>Eukaryota</taxon>
        <taxon>Metazoa</taxon>
        <taxon>Ecdysozoa</taxon>
        <taxon>Nematoda</taxon>
        <taxon>Chromadorea</taxon>
        <taxon>Rhabditida</taxon>
        <taxon>Rhabditina</taxon>
        <taxon>Rhabditomorpha</taxon>
        <taxon>Strongyloidea</taxon>
        <taxon>Trichostrongylidae</taxon>
        <taxon>Haemonchus</taxon>
    </lineage>
</organism>
<evidence type="ECO:0000256" key="3">
    <source>
        <dbReference type="ARBA" id="ARBA00022679"/>
    </source>
</evidence>
<accession>A0A7I4Y1A1</accession>
<keyword evidence="3" id="KW-0808">Transferase</keyword>
<evidence type="ECO:0000313" key="6">
    <source>
        <dbReference type="Proteomes" id="UP000025227"/>
    </source>
</evidence>
<evidence type="ECO:0000313" key="7">
    <source>
        <dbReference type="WBParaSite" id="HCON_00037970-00001"/>
    </source>
</evidence>
<dbReference type="Gene3D" id="3.40.50.150">
    <property type="entry name" value="Vaccinia Virus protein VP39"/>
    <property type="match status" value="1"/>
</dbReference>
<evidence type="ECO:0000256" key="5">
    <source>
        <dbReference type="ARBA" id="ARBA00023098"/>
    </source>
</evidence>
<comment type="similarity">
    <text evidence="1">Belongs to the CFA/CMAS family.</text>
</comment>